<dbReference type="EMBL" id="CP036318">
    <property type="protein sequence ID" value="QDV58344.1"/>
    <property type="molecule type" value="Genomic_DNA"/>
</dbReference>
<feature type="region of interest" description="Disordered" evidence="1">
    <location>
        <begin position="210"/>
        <end position="231"/>
    </location>
</feature>
<feature type="compositionally biased region" description="Polar residues" evidence="1">
    <location>
        <begin position="222"/>
        <end position="231"/>
    </location>
</feature>
<evidence type="ECO:0000313" key="4">
    <source>
        <dbReference type="EMBL" id="QDV58344.1"/>
    </source>
</evidence>
<proteinExistence type="predicted"/>
<keyword evidence="2" id="KW-0812">Transmembrane</keyword>
<accession>A0A518IZ28</accession>
<keyword evidence="2" id="KW-0472">Membrane</keyword>
<feature type="signal peptide" evidence="3">
    <location>
        <begin position="1"/>
        <end position="35"/>
    </location>
</feature>
<protein>
    <submittedName>
        <fullName evidence="4">Uncharacterized protein</fullName>
    </submittedName>
</protein>
<keyword evidence="5" id="KW-1185">Reference proteome</keyword>
<evidence type="ECO:0000256" key="3">
    <source>
        <dbReference type="SAM" id="SignalP"/>
    </source>
</evidence>
<organism evidence="4 5">
    <name type="scientific">Rosistilla oblonga</name>
    <dbReference type="NCBI Taxonomy" id="2527990"/>
    <lineage>
        <taxon>Bacteria</taxon>
        <taxon>Pseudomonadati</taxon>
        <taxon>Planctomycetota</taxon>
        <taxon>Planctomycetia</taxon>
        <taxon>Pirellulales</taxon>
        <taxon>Pirellulaceae</taxon>
        <taxon>Rosistilla</taxon>
    </lineage>
</organism>
<dbReference type="Proteomes" id="UP000316770">
    <property type="component" value="Chromosome"/>
</dbReference>
<evidence type="ECO:0000313" key="5">
    <source>
        <dbReference type="Proteomes" id="UP000316770"/>
    </source>
</evidence>
<feature type="region of interest" description="Disordered" evidence="1">
    <location>
        <begin position="753"/>
        <end position="777"/>
    </location>
</feature>
<gene>
    <name evidence="4" type="ORF">Mal33_43620</name>
</gene>
<keyword evidence="2" id="KW-1133">Transmembrane helix</keyword>
<evidence type="ECO:0000256" key="2">
    <source>
        <dbReference type="SAM" id="Phobius"/>
    </source>
</evidence>
<dbReference type="AlphaFoldDB" id="A0A518IZ28"/>
<sequence precursor="true">MKDVSGGRRESIPNSLRRCLLRCTTLVLLFPLCFASPNTAPADELLASFPPPGTKGSKIAITVTAGESNRVGICPVTVVVRAIGPSFGAERKLTIELRPRLNPPSHNTFDFRQTITLQESDSVYEETFAVPAYYRWYHCRVRVLEAGVLLPGFDSSLSKSVFLTLGRLPELTIAIIEARTVDSDPPAWQRFPDCRSLSVGARGERPSSIYWQPPQLDHEQAKQSAETTSGSPVYIRRTHEDRLPPRWTDYNFADAILVSEKTLQRIHEESPPEFESLRQWLAAGGLLWCYGDAGTAGLDELFSLTNPWDRIPLQKIQESLQPQTARFPGATGLNTPPSGLDPGRRRVASGLDLEHPFLLLEGTRSIQQRIQTAPYLAGKIVYLDDPFPFPGSPNLWMAVIGESRQRIGTENRLGMNIANGDNNFWNWLIAEVGQPPVYKFLGMISLFVLLVGPVSYYLFLYLKRLYLFFVFAPIVALICTAVIGLYALIADGFGSRVRVRHLTLLNSAGDGITWSRQTYFSGLRPRDGVAWSRDSAVYPLRELQDSASLSPITSEPASAQIAIDDDVIRLTGSFMPSRTQSQFIVISPTQNAGSVIAHAGDGLVRVENQTAYPIQSILLADASNHYWLAESLDSGATVDATALLAIDAARWMTTNYLDYAPELPAGFQDASQSELLRLGNRRLRSQHNQSIFFSDNEGGLVEAMFRTAMVEQGTPPANRFIALADLPDRAIGIEDAKPVECIHMIMGEVQFEGHPNAPVDAGDREVQAESENQESEQ</sequence>
<dbReference type="RefSeq" id="WP_145288628.1">
    <property type="nucleotide sequence ID" value="NZ_CP036318.1"/>
</dbReference>
<feature type="transmembrane region" description="Helical" evidence="2">
    <location>
        <begin position="440"/>
        <end position="459"/>
    </location>
</feature>
<name>A0A518IZ28_9BACT</name>
<evidence type="ECO:0000256" key="1">
    <source>
        <dbReference type="SAM" id="MobiDB-lite"/>
    </source>
</evidence>
<feature type="transmembrane region" description="Helical" evidence="2">
    <location>
        <begin position="466"/>
        <end position="489"/>
    </location>
</feature>
<reference evidence="4 5" key="1">
    <citation type="submission" date="2019-02" db="EMBL/GenBank/DDBJ databases">
        <title>Deep-cultivation of Planctomycetes and their phenomic and genomic characterization uncovers novel biology.</title>
        <authorList>
            <person name="Wiegand S."/>
            <person name="Jogler M."/>
            <person name="Boedeker C."/>
            <person name="Pinto D."/>
            <person name="Vollmers J."/>
            <person name="Rivas-Marin E."/>
            <person name="Kohn T."/>
            <person name="Peeters S.H."/>
            <person name="Heuer A."/>
            <person name="Rast P."/>
            <person name="Oberbeckmann S."/>
            <person name="Bunk B."/>
            <person name="Jeske O."/>
            <person name="Meyerdierks A."/>
            <person name="Storesund J.E."/>
            <person name="Kallscheuer N."/>
            <person name="Luecker S."/>
            <person name="Lage O.M."/>
            <person name="Pohl T."/>
            <person name="Merkel B.J."/>
            <person name="Hornburger P."/>
            <person name="Mueller R.-W."/>
            <person name="Bruemmer F."/>
            <person name="Labrenz M."/>
            <person name="Spormann A.M."/>
            <person name="Op den Camp H."/>
            <person name="Overmann J."/>
            <person name="Amann R."/>
            <person name="Jetten M.S.M."/>
            <person name="Mascher T."/>
            <person name="Medema M.H."/>
            <person name="Devos D.P."/>
            <person name="Kaster A.-K."/>
            <person name="Ovreas L."/>
            <person name="Rohde M."/>
            <person name="Galperin M.Y."/>
            <person name="Jogler C."/>
        </authorList>
    </citation>
    <scope>NUCLEOTIDE SEQUENCE [LARGE SCALE GENOMIC DNA]</scope>
    <source>
        <strain evidence="4 5">Mal33</strain>
    </source>
</reference>
<feature type="chain" id="PRO_5021725550" evidence="3">
    <location>
        <begin position="36"/>
        <end position="777"/>
    </location>
</feature>
<keyword evidence="3" id="KW-0732">Signal</keyword>